<feature type="compositionally biased region" description="Basic and acidic residues" evidence="1">
    <location>
        <begin position="243"/>
        <end position="252"/>
    </location>
</feature>
<reference evidence="2" key="1">
    <citation type="submission" date="2023-10" db="EMBL/GenBank/DDBJ databases">
        <authorList>
            <person name="Chen Y."/>
            <person name="Shah S."/>
            <person name="Dougan E. K."/>
            <person name="Thang M."/>
            <person name="Chan C."/>
        </authorList>
    </citation>
    <scope>NUCLEOTIDE SEQUENCE [LARGE SCALE GENOMIC DNA]</scope>
</reference>
<dbReference type="EMBL" id="CAUYUJ010015813">
    <property type="protein sequence ID" value="CAK0858364.1"/>
    <property type="molecule type" value="Genomic_DNA"/>
</dbReference>
<name>A0ABN9UFP5_9DINO</name>
<sequence length="266" mass="29184">MSDETHVPPPPFNLTSAWHHDPLANDCHCALPALLALKAGGQRFEVLDQSSDLSSSQAWTAWSGQSHSQDDGRELAFGAGGQAAVEPAHGHHWVWDSSHSRSCSSSRTGGRSSQSRSSLCDAVPARRALEAHGAADLPSFNDRADFPEYIPGADSPCDRGSMLLLPGSSRPLASRSAKRRRERKNNEKRRDMRAHNEVMLQRVFEALGSLSPRTLEARRRQLPSASPRERAASPVVPPPTPRWKVDRVQRPGEEDDADSQCSYGDR</sequence>
<feature type="region of interest" description="Disordered" evidence="1">
    <location>
        <begin position="215"/>
        <end position="266"/>
    </location>
</feature>
<organism evidence="2 3">
    <name type="scientific">Prorocentrum cordatum</name>
    <dbReference type="NCBI Taxonomy" id="2364126"/>
    <lineage>
        <taxon>Eukaryota</taxon>
        <taxon>Sar</taxon>
        <taxon>Alveolata</taxon>
        <taxon>Dinophyceae</taxon>
        <taxon>Prorocentrales</taxon>
        <taxon>Prorocentraceae</taxon>
        <taxon>Prorocentrum</taxon>
    </lineage>
</organism>
<proteinExistence type="predicted"/>
<feature type="region of interest" description="Disordered" evidence="1">
    <location>
        <begin position="151"/>
        <end position="196"/>
    </location>
</feature>
<protein>
    <recommendedName>
        <fullName evidence="4">BHLH domain-containing protein</fullName>
    </recommendedName>
</protein>
<feature type="compositionally biased region" description="Low complexity" evidence="1">
    <location>
        <begin position="100"/>
        <end position="118"/>
    </location>
</feature>
<evidence type="ECO:0000256" key="1">
    <source>
        <dbReference type="SAM" id="MobiDB-lite"/>
    </source>
</evidence>
<evidence type="ECO:0000313" key="2">
    <source>
        <dbReference type="EMBL" id="CAK0858364.1"/>
    </source>
</evidence>
<dbReference type="Proteomes" id="UP001189429">
    <property type="component" value="Unassembled WGS sequence"/>
</dbReference>
<feature type="region of interest" description="Disordered" evidence="1">
    <location>
        <begin position="96"/>
        <end position="119"/>
    </location>
</feature>
<evidence type="ECO:0000313" key="3">
    <source>
        <dbReference type="Proteomes" id="UP001189429"/>
    </source>
</evidence>
<feature type="compositionally biased region" description="Basic and acidic residues" evidence="1">
    <location>
        <begin position="184"/>
        <end position="196"/>
    </location>
</feature>
<keyword evidence="3" id="KW-1185">Reference proteome</keyword>
<evidence type="ECO:0008006" key="4">
    <source>
        <dbReference type="Google" id="ProtNLM"/>
    </source>
</evidence>
<gene>
    <name evidence="2" type="ORF">PCOR1329_LOCUS48163</name>
</gene>
<comment type="caution">
    <text evidence="2">The sequence shown here is derived from an EMBL/GenBank/DDBJ whole genome shotgun (WGS) entry which is preliminary data.</text>
</comment>
<accession>A0ABN9UFP5</accession>